<evidence type="ECO:0000256" key="3">
    <source>
        <dbReference type="ARBA" id="ARBA00022833"/>
    </source>
</evidence>
<dbReference type="InterPro" id="IPR001138">
    <property type="entry name" value="Zn2Cys6_DnaBD"/>
</dbReference>
<evidence type="ECO:0000259" key="9">
    <source>
        <dbReference type="PROSITE" id="PS50048"/>
    </source>
</evidence>
<dbReference type="InterPro" id="IPR036864">
    <property type="entry name" value="Zn2-C6_fun-type_DNA-bd_sf"/>
</dbReference>
<dbReference type="PROSITE" id="PS50048">
    <property type="entry name" value="ZN2_CY6_FUNGAL_2"/>
    <property type="match status" value="1"/>
</dbReference>
<dbReference type="GO" id="GO:0045944">
    <property type="term" value="P:positive regulation of transcription by RNA polymerase II"/>
    <property type="evidence" value="ECO:0007669"/>
    <property type="project" value="TreeGrafter"/>
</dbReference>
<evidence type="ECO:0000256" key="7">
    <source>
        <dbReference type="ARBA" id="ARBA00023242"/>
    </source>
</evidence>
<evidence type="ECO:0000256" key="1">
    <source>
        <dbReference type="ARBA" id="ARBA00004123"/>
    </source>
</evidence>
<dbReference type="InParanoid" id="A0A1Y2M5G0"/>
<keyword evidence="5" id="KW-0238">DNA-binding</keyword>
<evidence type="ECO:0000256" key="4">
    <source>
        <dbReference type="ARBA" id="ARBA00023015"/>
    </source>
</evidence>
<dbReference type="GO" id="GO:0000981">
    <property type="term" value="F:DNA-binding transcription factor activity, RNA polymerase II-specific"/>
    <property type="evidence" value="ECO:0007669"/>
    <property type="project" value="InterPro"/>
</dbReference>
<keyword evidence="3" id="KW-0862">Zinc</keyword>
<feature type="domain" description="Zn(2)-C6 fungal-type" evidence="9">
    <location>
        <begin position="44"/>
        <end position="74"/>
    </location>
</feature>
<keyword evidence="7" id="KW-0539">Nucleus</keyword>
<dbReference type="Pfam" id="PF04082">
    <property type="entry name" value="Fungal_trans"/>
    <property type="match status" value="1"/>
</dbReference>
<dbReference type="GO" id="GO:0008270">
    <property type="term" value="F:zinc ion binding"/>
    <property type="evidence" value="ECO:0007669"/>
    <property type="project" value="InterPro"/>
</dbReference>
<dbReference type="GO" id="GO:0005634">
    <property type="term" value="C:nucleus"/>
    <property type="evidence" value="ECO:0007669"/>
    <property type="project" value="UniProtKB-SubCell"/>
</dbReference>
<keyword evidence="2" id="KW-0479">Metal-binding</keyword>
<organism evidence="10 11">
    <name type="scientific">Epicoccum nigrum</name>
    <name type="common">Soil fungus</name>
    <name type="synonym">Epicoccum purpurascens</name>
    <dbReference type="NCBI Taxonomy" id="105696"/>
    <lineage>
        <taxon>Eukaryota</taxon>
        <taxon>Fungi</taxon>
        <taxon>Dikarya</taxon>
        <taxon>Ascomycota</taxon>
        <taxon>Pezizomycotina</taxon>
        <taxon>Dothideomycetes</taxon>
        <taxon>Pleosporomycetidae</taxon>
        <taxon>Pleosporales</taxon>
        <taxon>Pleosporineae</taxon>
        <taxon>Didymellaceae</taxon>
        <taxon>Epicoccum</taxon>
    </lineage>
</organism>
<keyword evidence="4" id="KW-0805">Transcription regulation</keyword>
<proteinExistence type="predicted"/>
<dbReference type="CDD" id="cd12148">
    <property type="entry name" value="fungal_TF_MHR"/>
    <property type="match status" value="1"/>
</dbReference>
<evidence type="ECO:0000313" key="11">
    <source>
        <dbReference type="Proteomes" id="UP000193240"/>
    </source>
</evidence>
<evidence type="ECO:0000256" key="2">
    <source>
        <dbReference type="ARBA" id="ARBA00022723"/>
    </source>
</evidence>
<feature type="region of interest" description="Disordered" evidence="8">
    <location>
        <begin position="1"/>
        <end position="36"/>
    </location>
</feature>
<dbReference type="CDD" id="cd00067">
    <property type="entry name" value="GAL4"/>
    <property type="match status" value="1"/>
</dbReference>
<gene>
    <name evidence="10" type="ORF">B5807_03770</name>
</gene>
<feature type="compositionally biased region" description="Acidic residues" evidence="8">
    <location>
        <begin position="1"/>
        <end position="12"/>
    </location>
</feature>
<dbReference type="Gene3D" id="4.10.240.10">
    <property type="entry name" value="Zn(2)-C6 fungal-type DNA-binding domain"/>
    <property type="match status" value="1"/>
</dbReference>
<dbReference type="SMART" id="SM00906">
    <property type="entry name" value="Fungal_trans"/>
    <property type="match status" value="1"/>
</dbReference>
<sequence length="803" mass="90718">MRRDDIDPDLEVSDTTHNLPDSPENTNTKAHGSSADRKSRIALACKRCKRRKQRCDGSRPSCQACERSKQACVYERTVRPQYPGGKALYISTLEERIAFLEARLPDHAEDHLPCTSERNLQTSLSFAHAHQPSLETRRGSCRESHCGSNSEELDFDDGTSLIDGVAYLSLCASGTANTSHGPFYVGSSSGATIARMIQSSIYQNPDARSADCTTTGRVHLNTTSMDGFTQPVSSEIDGSNFALPSYSDARMLFDFFFERIHPRWPLLDRAIYEGIFEEQYLLGLVSITQRSILHLIYAITARFLAVTKKPCGVDDEAQLAAATDPMEKILNQHDLETVQFLVLLGVHGQRSPYGAGAWSQIRFATSLCIEMGLHRKRAASSSVTQRRDAEIRRRVFWSCYCLDRVTSIVLGRAFAIADRDINVELPGTHPDFWTLTHREEYDLNRGQWSNVQPFIHIVRLDRIQSRIHKTIFRVDKDFSNCSPEERIKLDYKMSALRSDLDEWMNNYPQTPKISNKSTWMYDPENVFLDARDFYCVQYHKAILFLFTIFLPLLGTSDERFVTCARSAASVCNAYKRLSQNKTLTYTMISLHSCFVAGLTLVYCIWRDKNLFSYDVIEATQSCSQILTIFGEKWPGAVKYRDIFDALSQSLFKLAMKPKDTTTHFTGPQPLQLNIETQSPASNQSTYTPDGQCAPESSDRRRGSKSTMSQLVTEAVKDAFMEVDEEAPGGWQGWRMWNEMVTSNETPALRPPDFDISSNGLSDANWLASQGSTIYAIDPFQDTAMQSGNDAMLNQDQWNLSGYR</sequence>
<dbReference type="EMBL" id="KZ107840">
    <property type="protein sequence ID" value="OSS51232.1"/>
    <property type="molecule type" value="Genomic_DNA"/>
</dbReference>
<dbReference type="STRING" id="105696.A0A1Y2M5G0"/>
<dbReference type="OMA" id="WSQIRYA"/>
<evidence type="ECO:0000256" key="5">
    <source>
        <dbReference type="ARBA" id="ARBA00023125"/>
    </source>
</evidence>
<dbReference type="GO" id="GO:0006351">
    <property type="term" value="P:DNA-templated transcription"/>
    <property type="evidence" value="ECO:0007669"/>
    <property type="project" value="InterPro"/>
</dbReference>
<evidence type="ECO:0000256" key="8">
    <source>
        <dbReference type="SAM" id="MobiDB-lite"/>
    </source>
</evidence>
<feature type="region of interest" description="Disordered" evidence="8">
    <location>
        <begin position="679"/>
        <end position="707"/>
    </location>
</feature>
<dbReference type="PANTHER" id="PTHR47782">
    <property type="entry name" value="ZN(II)2CYS6 TRANSCRIPTION FACTOR (EUROFUNG)-RELATED"/>
    <property type="match status" value="1"/>
</dbReference>
<name>A0A1Y2M5G0_EPING</name>
<dbReference type="Proteomes" id="UP000193240">
    <property type="component" value="Unassembled WGS sequence"/>
</dbReference>
<dbReference type="Pfam" id="PF00172">
    <property type="entry name" value="Zn_clus"/>
    <property type="match status" value="1"/>
</dbReference>
<dbReference type="PROSITE" id="PS00463">
    <property type="entry name" value="ZN2_CY6_FUNGAL_1"/>
    <property type="match status" value="1"/>
</dbReference>
<dbReference type="PANTHER" id="PTHR47782:SF12">
    <property type="entry name" value="ZN(II)2CYS6 TRANSCRIPTION FACTOR (EUROFUNG)"/>
    <property type="match status" value="1"/>
</dbReference>
<reference evidence="10 11" key="1">
    <citation type="journal article" date="2017" name="Genome Announc.">
        <title>Genome sequence of the saprophytic ascomycete Epicoccum nigrum ICMP 19927 strain isolated from New Zealand.</title>
        <authorList>
            <person name="Fokin M."/>
            <person name="Fleetwood D."/>
            <person name="Weir B.S."/>
            <person name="Villas-Boas S.G."/>
        </authorList>
    </citation>
    <scope>NUCLEOTIDE SEQUENCE [LARGE SCALE GENOMIC DNA]</scope>
    <source>
        <strain evidence="10 11">ICMP 19927</strain>
    </source>
</reference>
<comment type="subcellular location">
    <subcellularLocation>
        <location evidence="1">Nucleus</location>
    </subcellularLocation>
</comment>
<dbReference type="AlphaFoldDB" id="A0A1Y2M5G0"/>
<dbReference type="SUPFAM" id="SSF57701">
    <property type="entry name" value="Zn2/Cys6 DNA-binding domain"/>
    <property type="match status" value="1"/>
</dbReference>
<dbReference type="InterPro" id="IPR007219">
    <property type="entry name" value="XnlR_reg_dom"/>
</dbReference>
<dbReference type="GO" id="GO:0043565">
    <property type="term" value="F:sequence-specific DNA binding"/>
    <property type="evidence" value="ECO:0007669"/>
    <property type="project" value="TreeGrafter"/>
</dbReference>
<evidence type="ECO:0000256" key="6">
    <source>
        <dbReference type="ARBA" id="ARBA00023163"/>
    </source>
</evidence>
<evidence type="ECO:0000313" key="10">
    <source>
        <dbReference type="EMBL" id="OSS51232.1"/>
    </source>
</evidence>
<accession>A0A1Y2M5G0</accession>
<feature type="compositionally biased region" description="Polar residues" evidence="8">
    <location>
        <begin position="679"/>
        <end position="688"/>
    </location>
</feature>
<dbReference type="InterPro" id="IPR052202">
    <property type="entry name" value="Yeast_MetPath_Reg"/>
</dbReference>
<keyword evidence="6" id="KW-0804">Transcription</keyword>
<dbReference type="SMART" id="SM00066">
    <property type="entry name" value="GAL4"/>
    <property type="match status" value="1"/>
</dbReference>
<feature type="compositionally biased region" description="Polar residues" evidence="8">
    <location>
        <begin position="13"/>
        <end position="31"/>
    </location>
</feature>
<protein>
    <recommendedName>
        <fullName evidence="9">Zn(2)-C6 fungal-type domain-containing protein</fullName>
    </recommendedName>
</protein>
<keyword evidence="11" id="KW-1185">Reference proteome</keyword>